<protein>
    <submittedName>
        <fullName evidence="1">Uncharacterized protein</fullName>
    </submittedName>
</protein>
<evidence type="ECO:0000313" key="2">
    <source>
        <dbReference type="Proteomes" id="UP000708208"/>
    </source>
</evidence>
<organism evidence="1 2">
    <name type="scientific">Allacma fusca</name>
    <dbReference type="NCBI Taxonomy" id="39272"/>
    <lineage>
        <taxon>Eukaryota</taxon>
        <taxon>Metazoa</taxon>
        <taxon>Ecdysozoa</taxon>
        <taxon>Arthropoda</taxon>
        <taxon>Hexapoda</taxon>
        <taxon>Collembola</taxon>
        <taxon>Symphypleona</taxon>
        <taxon>Sminthuridae</taxon>
        <taxon>Allacma</taxon>
    </lineage>
</organism>
<name>A0A8J2LZW8_9HEXA</name>
<accession>A0A8J2LZW8</accession>
<keyword evidence="2" id="KW-1185">Reference proteome</keyword>
<evidence type="ECO:0000313" key="1">
    <source>
        <dbReference type="EMBL" id="CAG7831306.1"/>
    </source>
</evidence>
<proteinExistence type="predicted"/>
<dbReference type="Proteomes" id="UP000708208">
    <property type="component" value="Unassembled WGS sequence"/>
</dbReference>
<gene>
    <name evidence="1" type="ORF">AFUS01_LOCUS41055</name>
</gene>
<dbReference type="EMBL" id="CAJVCH010559934">
    <property type="protein sequence ID" value="CAG7831306.1"/>
    <property type="molecule type" value="Genomic_DNA"/>
</dbReference>
<reference evidence="1" key="1">
    <citation type="submission" date="2021-06" db="EMBL/GenBank/DDBJ databases">
        <authorList>
            <person name="Hodson N. C."/>
            <person name="Mongue J. A."/>
            <person name="Jaron S. K."/>
        </authorList>
    </citation>
    <scope>NUCLEOTIDE SEQUENCE</scope>
</reference>
<comment type="caution">
    <text evidence="1">The sequence shown here is derived from an EMBL/GenBank/DDBJ whole genome shotgun (WGS) entry which is preliminary data.</text>
</comment>
<sequence>NWREPARRAELALRTSATQQEAAAVNPIRSDKVAPIPDKTVVALHHPLGIAQKLFN</sequence>
<feature type="non-terminal residue" evidence="1">
    <location>
        <position position="1"/>
    </location>
</feature>
<dbReference type="AlphaFoldDB" id="A0A8J2LZW8"/>